<organism evidence="4 5">
    <name type="scientific">Candidatus Barnesiella excrementipullorum</name>
    <dbReference type="NCBI Taxonomy" id="2838479"/>
    <lineage>
        <taxon>Bacteria</taxon>
        <taxon>Pseudomonadati</taxon>
        <taxon>Bacteroidota</taxon>
        <taxon>Bacteroidia</taxon>
        <taxon>Bacteroidales</taxon>
        <taxon>Barnesiellaceae</taxon>
        <taxon>Barnesiella</taxon>
    </lineage>
</organism>
<gene>
    <name evidence="4" type="ORF">H9982_06815</name>
</gene>
<dbReference type="Pfam" id="PF01551">
    <property type="entry name" value="Peptidase_M23"/>
    <property type="match status" value="1"/>
</dbReference>
<proteinExistence type="predicted"/>
<feature type="transmembrane region" description="Helical" evidence="2">
    <location>
        <begin position="38"/>
        <end position="60"/>
    </location>
</feature>
<evidence type="ECO:0000256" key="1">
    <source>
        <dbReference type="ARBA" id="ARBA00022729"/>
    </source>
</evidence>
<reference evidence="4" key="1">
    <citation type="journal article" date="2021" name="PeerJ">
        <title>Extensive microbial diversity within the chicken gut microbiome revealed by metagenomics and culture.</title>
        <authorList>
            <person name="Gilroy R."/>
            <person name="Ravi A."/>
            <person name="Getino M."/>
            <person name="Pursley I."/>
            <person name="Horton D.L."/>
            <person name="Alikhan N.F."/>
            <person name="Baker D."/>
            <person name="Gharbi K."/>
            <person name="Hall N."/>
            <person name="Watson M."/>
            <person name="Adriaenssens E.M."/>
            <person name="Foster-Nyarko E."/>
            <person name="Jarju S."/>
            <person name="Secka A."/>
            <person name="Antonio M."/>
            <person name="Oren A."/>
            <person name="Chaudhuri R.R."/>
            <person name="La Ragione R."/>
            <person name="Hildebrand F."/>
            <person name="Pallen M.J."/>
        </authorList>
    </citation>
    <scope>NUCLEOTIDE SEQUENCE</scope>
    <source>
        <strain evidence="4">ChiHjej12B11-16260</strain>
    </source>
</reference>
<comment type="caution">
    <text evidence="4">The sequence shown here is derived from an EMBL/GenBank/DDBJ whole genome shotgun (WGS) entry which is preliminary data.</text>
</comment>
<evidence type="ECO:0000256" key="2">
    <source>
        <dbReference type="SAM" id="Phobius"/>
    </source>
</evidence>
<sequence length="284" mass="31771">MGKRSKPGFWKRMQTRYKLSFFNENTLEEVWTLHLSRVGATVVTLVVVALIVVLVLSFVLGTPARTLLPGYLRTEDRRQMIDNTLRIDSLMNEMEIRDLYLANIRDILTGEIPADSLPPQNDTTRTWQPDILAKASQSSEAFAETYEQEERFMLNTLPKPDEGLVFYPPAKGAIIRDYDAGKTGFGILIQTTRRAAASAVLDGTVVSVSYTIEHGYVVVVQHNNNYMSIYRNNIEALRKEGDAVAAGEKIAIIGLPGESGNDAVAEFELWHAGKSLNPEEYIVF</sequence>
<feature type="domain" description="M23ase beta-sheet core" evidence="3">
    <location>
        <begin position="186"/>
        <end position="278"/>
    </location>
</feature>
<dbReference type="GO" id="GO:0004222">
    <property type="term" value="F:metalloendopeptidase activity"/>
    <property type="evidence" value="ECO:0007669"/>
    <property type="project" value="TreeGrafter"/>
</dbReference>
<dbReference type="CDD" id="cd12797">
    <property type="entry name" value="M23_peptidase"/>
    <property type="match status" value="1"/>
</dbReference>
<dbReference type="Gene3D" id="2.70.70.10">
    <property type="entry name" value="Glucose Permease (Domain IIA)"/>
    <property type="match status" value="1"/>
</dbReference>
<dbReference type="InterPro" id="IPR050570">
    <property type="entry name" value="Cell_wall_metabolism_enzyme"/>
</dbReference>
<dbReference type="PANTHER" id="PTHR21666">
    <property type="entry name" value="PEPTIDASE-RELATED"/>
    <property type="match status" value="1"/>
</dbReference>
<dbReference type="InterPro" id="IPR011055">
    <property type="entry name" value="Dup_hybrid_motif"/>
</dbReference>
<dbReference type="SUPFAM" id="SSF51261">
    <property type="entry name" value="Duplicated hybrid motif"/>
    <property type="match status" value="1"/>
</dbReference>
<keyword evidence="2" id="KW-0812">Transmembrane</keyword>
<dbReference type="Proteomes" id="UP000824246">
    <property type="component" value="Unassembled WGS sequence"/>
</dbReference>
<protein>
    <submittedName>
        <fullName evidence="4">M23 family metallopeptidase</fullName>
    </submittedName>
</protein>
<reference evidence="4" key="2">
    <citation type="submission" date="2021-04" db="EMBL/GenBank/DDBJ databases">
        <authorList>
            <person name="Gilroy R."/>
        </authorList>
    </citation>
    <scope>NUCLEOTIDE SEQUENCE</scope>
    <source>
        <strain evidence="4">ChiHjej12B11-16260</strain>
    </source>
</reference>
<evidence type="ECO:0000313" key="5">
    <source>
        <dbReference type="Proteomes" id="UP000824246"/>
    </source>
</evidence>
<dbReference type="PANTHER" id="PTHR21666:SF289">
    <property type="entry name" value="L-ALA--D-GLU ENDOPEPTIDASE"/>
    <property type="match status" value="1"/>
</dbReference>
<evidence type="ECO:0000313" key="4">
    <source>
        <dbReference type="EMBL" id="HIX45917.1"/>
    </source>
</evidence>
<keyword evidence="2" id="KW-0472">Membrane</keyword>
<evidence type="ECO:0000259" key="3">
    <source>
        <dbReference type="Pfam" id="PF01551"/>
    </source>
</evidence>
<keyword evidence="2" id="KW-1133">Transmembrane helix</keyword>
<dbReference type="EMBL" id="DXFB01000175">
    <property type="protein sequence ID" value="HIX45917.1"/>
    <property type="molecule type" value="Genomic_DNA"/>
</dbReference>
<keyword evidence="1" id="KW-0732">Signal</keyword>
<dbReference type="AlphaFoldDB" id="A0A9D1VT86"/>
<dbReference type="InterPro" id="IPR016047">
    <property type="entry name" value="M23ase_b-sheet_dom"/>
</dbReference>
<name>A0A9D1VT86_9BACT</name>
<accession>A0A9D1VT86</accession>